<dbReference type="FunFam" id="1.10.340.30:FF:000004">
    <property type="entry name" value="DNA-3-methyladenine glycosylase II"/>
    <property type="match status" value="1"/>
</dbReference>
<dbReference type="SUPFAM" id="SSF48150">
    <property type="entry name" value="DNA-glycosylase"/>
    <property type="match status" value="1"/>
</dbReference>
<dbReference type="GO" id="GO:0006285">
    <property type="term" value="P:base-excision repair, AP site formation"/>
    <property type="evidence" value="ECO:0007669"/>
    <property type="project" value="TreeGrafter"/>
</dbReference>
<evidence type="ECO:0000256" key="3">
    <source>
        <dbReference type="ARBA" id="ARBA00012000"/>
    </source>
</evidence>
<dbReference type="InterPro" id="IPR003265">
    <property type="entry name" value="HhH-GPD_domain"/>
</dbReference>
<keyword evidence="5" id="KW-0234">DNA repair</keyword>
<dbReference type="SMART" id="SM00478">
    <property type="entry name" value="ENDO3c"/>
    <property type="match status" value="1"/>
</dbReference>
<dbReference type="InterPro" id="IPR051912">
    <property type="entry name" value="Alkylbase_DNA_Glycosylase/TA"/>
</dbReference>
<evidence type="ECO:0000313" key="8">
    <source>
        <dbReference type="Proteomes" id="UP000321051"/>
    </source>
</evidence>
<dbReference type="GO" id="GO:0005737">
    <property type="term" value="C:cytoplasm"/>
    <property type="evidence" value="ECO:0007669"/>
    <property type="project" value="TreeGrafter"/>
</dbReference>
<dbReference type="EMBL" id="BJUN01000024">
    <property type="protein sequence ID" value="GEK60000.1"/>
    <property type="molecule type" value="Genomic_DNA"/>
</dbReference>
<evidence type="ECO:0000259" key="6">
    <source>
        <dbReference type="SMART" id="SM00478"/>
    </source>
</evidence>
<dbReference type="GO" id="GO:0032131">
    <property type="term" value="F:alkylated DNA binding"/>
    <property type="evidence" value="ECO:0007669"/>
    <property type="project" value="TreeGrafter"/>
</dbReference>
<dbReference type="InterPro" id="IPR011257">
    <property type="entry name" value="DNA_glycosylase"/>
</dbReference>
<feature type="domain" description="HhH-GPD" evidence="6">
    <location>
        <begin position="127"/>
        <end position="288"/>
    </location>
</feature>
<reference evidence="7 8" key="1">
    <citation type="submission" date="2019-07" db="EMBL/GenBank/DDBJ databases">
        <title>Whole genome shotgun sequence of Marinococcus halophilus NBRC 102359.</title>
        <authorList>
            <person name="Hosoyama A."/>
            <person name="Uohara A."/>
            <person name="Ohji S."/>
            <person name="Ichikawa N."/>
        </authorList>
    </citation>
    <scope>NUCLEOTIDE SEQUENCE [LARGE SCALE GENOMIC DNA]</scope>
    <source>
        <strain evidence="7 8">NBRC 102359</strain>
    </source>
</reference>
<dbReference type="EC" id="3.2.2.21" evidence="3"/>
<evidence type="ECO:0000256" key="4">
    <source>
        <dbReference type="ARBA" id="ARBA00022763"/>
    </source>
</evidence>
<dbReference type="STRING" id="1371.GCA_900166605_00953"/>
<comment type="caution">
    <text evidence="7">The sequence shown here is derived from an EMBL/GenBank/DDBJ whole genome shotgun (WGS) entry which is preliminary data.</text>
</comment>
<dbReference type="Gene3D" id="1.10.1670.40">
    <property type="match status" value="1"/>
</dbReference>
<dbReference type="PANTHER" id="PTHR43003:SF5">
    <property type="entry name" value="DNA-3-METHYLADENINE GLYCOSYLASE"/>
    <property type="match status" value="1"/>
</dbReference>
<evidence type="ECO:0000256" key="5">
    <source>
        <dbReference type="ARBA" id="ARBA00023204"/>
    </source>
</evidence>
<evidence type="ECO:0000256" key="1">
    <source>
        <dbReference type="ARBA" id="ARBA00000086"/>
    </source>
</evidence>
<dbReference type="GO" id="GO:0008725">
    <property type="term" value="F:DNA-3-methyladenine glycosylase activity"/>
    <property type="evidence" value="ECO:0007669"/>
    <property type="project" value="TreeGrafter"/>
</dbReference>
<evidence type="ECO:0000313" key="7">
    <source>
        <dbReference type="EMBL" id="GEK60000.1"/>
    </source>
</evidence>
<dbReference type="Proteomes" id="UP000321051">
    <property type="component" value="Unassembled WGS sequence"/>
</dbReference>
<comment type="similarity">
    <text evidence="2">Belongs to the alkylbase DNA glycosidase AlkA family.</text>
</comment>
<dbReference type="AlphaFoldDB" id="A0A510Y9F0"/>
<dbReference type="GO" id="GO:0006307">
    <property type="term" value="P:DNA alkylation repair"/>
    <property type="evidence" value="ECO:0007669"/>
    <property type="project" value="TreeGrafter"/>
</dbReference>
<proteinExistence type="inferred from homology"/>
<organism evidence="7 8">
    <name type="scientific">Marinococcus halophilus</name>
    <dbReference type="NCBI Taxonomy" id="1371"/>
    <lineage>
        <taxon>Bacteria</taxon>
        <taxon>Bacillati</taxon>
        <taxon>Bacillota</taxon>
        <taxon>Bacilli</taxon>
        <taxon>Bacillales</taxon>
        <taxon>Bacillaceae</taxon>
        <taxon>Marinococcus</taxon>
    </lineage>
</organism>
<keyword evidence="8" id="KW-1185">Reference proteome</keyword>
<dbReference type="Gene3D" id="1.10.340.30">
    <property type="entry name" value="Hypothetical protein, domain 2"/>
    <property type="match status" value="1"/>
</dbReference>
<dbReference type="PANTHER" id="PTHR43003">
    <property type="entry name" value="DNA-3-METHYLADENINE GLYCOSYLASE"/>
    <property type="match status" value="1"/>
</dbReference>
<dbReference type="GO" id="GO:0032993">
    <property type="term" value="C:protein-DNA complex"/>
    <property type="evidence" value="ECO:0007669"/>
    <property type="project" value="TreeGrafter"/>
</dbReference>
<sequence>MQQIIRQIPSVYDVQLMLKRMALDPLYNVDIDQRQVKLPLPGERQLDTVTLGFVEHQSKTYVYIEAPESREQEAVNKIERIFRFHQPLEQAAGHFQGTELEPLFRRFYGAPLTCDFDLYGCLIKTIIHQQLNMAFAYTLSTRFAQTYGVFKDGVWFYPGPEVTAAIHPDELRRLQFSQRKAEYVVDVSKSIVQGTLDIDSLQKKTDEDVIKELTQHRGIGSWTAECFLLFGLGRENLMPAADIGVQNGLKKLLGLEAKPSKTEITEWARRWSPYNSYASIYLWLHMEIPDKGEDMRARAKK</sequence>
<evidence type="ECO:0000256" key="2">
    <source>
        <dbReference type="ARBA" id="ARBA00010817"/>
    </source>
</evidence>
<dbReference type="CDD" id="cd00056">
    <property type="entry name" value="ENDO3c"/>
    <property type="match status" value="1"/>
</dbReference>
<keyword evidence="4" id="KW-0227">DNA damage</keyword>
<accession>A0A510Y9F0</accession>
<dbReference type="GO" id="GO:0043916">
    <property type="term" value="F:DNA-7-methylguanine glycosylase activity"/>
    <property type="evidence" value="ECO:0007669"/>
    <property type="project" value="TreeGrafter"/>
</dbReference>
<protein>
    <recommendedName>
        <fullName evidence="3">DNA-3-methyladenine glycosylase II</fullName>
        <ecNumber evidence="3">3.2.2.21</ecNumber>
    </recommendedName>
</protein>
<dbReference type="Pfam" id="PF00730">
    <property type="entry name" value="HhH-GPD"/>
    <property type="match status" value="1"/>
</dbReference>
<gene>
    <name evidence="7" type="primary">yfjP</name>
    <name evidence="7" type="ORF">MHA01_29050</name>
</gene>
<name>A0A510Y9F0_MARHA</name>
<dbReference type="RefSeq" id="WP_233133484.1">
    <property type="nucleotide sequence ID" value="NZ_BJUN01000024.1"/>
</dbReference>
<comment type="catalytic activity">
    <reaction evidence="1">
        <text>Hydrolysis of alkylated DNA, releasing 3-methyladenine, 3-methylguanine, 7-methylguanine and 7-methyladenine.</text>
        <dbReference type="EC" id="3.2.2.21"/>
    </reaction>
</comment>